<sequence>MKNVKKRIDFPELPGCVSFGATFEEAQREAADALGLHIYGMEKDGEPIPEPSKVPEIDPDTAPGYLVSPVVIFPDMVKNELDNKRVKTNITLPAWLKEAAEQKGVNYSRVLETALLDYLNMPPSPNHRGRADRGRIIQRLDCE</sequence>
<dbReference type="Proteomes" id="UP000298324">
    <property type="component" value="Unassembled WGS sequence"/>
</dbReference>
<proteinExistence type="predicted"/>
<dbReference type="RefSeq" id="WP_243124186.1">
    <property type="nucleotide sequence ID" value="NZ_QFGA01000003.1"/>
</dbReference>
<accession>A0A4Y7R7B3</accession>
<reference evidence="2 3" key="1">
    <citation type="journal article" date="2018" name="Environ. Microbiol.">
        <title>Novel energy conservation strategies and behaviour of Pelotomaculum schinkii driving syntrophic propionate catabolism.</title>
        <authorList>
            <person name="Hidalgo-Ahumada C.A.P."/>
            <person name="Nobu M.K."/>
            <person name="Narihiro T."/>
            <person name="Tamaki H."/>
            <person name="Liu W.T."/>
            <person name="Kamagata Y."/>
            <person name="Stams A.J.M."/>
            <person name="Imachi H."/>
            <person name="Sousa D.Z."/>
        </authorList>
    </citation>
    <scope>NUCLEOTIDE SEQUENCE [LARGE SCALE GENOMIC DNA]</scope>
    <source>
        <strain evidence="2 3">HH</strain>
    </source>
</reference>
<dbReference type="InterPro" id="IPR031807">
    <property type="entry name" value="HicB-like"/>
</dbReference>
<dbReference type="EMBL" id="QFGA01000003">
    <property type="protein sequence ID" value="TEB04632.1"/>
    <property type="molecule type" value="Genomic_DNA"/>
</dbReference>
<keyword evidence="3" id="KW-1185">Reference proteome</keyword>
<protein>
    <recommendedName>
        <fullName evidence="1">HicB-like antitoxin of toxin-antitoxin system domain-containing protein</fullName>
    </recommendedName>
</protein>
<dbReference type="InterPro" id="IPR035069">
    <property type="entry name" value="TTHA1013/TTHA0281-like"/>
</dbReference>
<dbReference type="Pfam" id="PF15919">
    <property type="entry name" value="HicB_lk_antitox"/>
    <property type="match status" value="1"/>
</dbReference>
<gene>
    <name evidence="2" type="ORF">Psch_03394</name>
</gene>
<evidence type="ECO:0000313" key="3">
    <source>
        <dbReference type="Proteomes" id="UP000298324"/>
    </source>
</evidence>
<feature type="domain" description="HicB-like antitoxin of toxin-antitoxin system" evidence="1">
    <location>
        <begin position="9"/>
        <end position="98"/>
    </location>
</feature>
<evidence type="ECO:0000313" key="2">
    <source>
        <dbReference type="EMBL" id="TEB04632.1"/>
    </source>
</evidence>
<dbReference type="SUPFAM" id="SSF143100">
    <property type="entry name" value="TTHA1013/TTHA0281-like"/>
    <property type="match status" value="1"/>
</dbReference>
<dbReference type="AlphaFoldDB" id="A0A4Y7R7B3"/>
<dbReference type="Gene3D" id="3.30.160.250">
    <property type="match status" value="1"/>
</dbReference>
<evidence type="ECO:0000259" key="1">
    <source>
        <dbReference type="Pfam" id="PF15919"/>
    </source>
</evidence>
<name>A0A4Y7R7B3_9FIRM</name>
<comment type="caution">
    <text evidence="2">The sequence shown here is derived from an EMBL/GenBank/DDBJ whole genome shotgun (WGS) entry which is preliminary data.</text>
</comment>
<organism evidence="2 3">
    <name type="scientific">Pelotomaculum schinkii</name>
    <dbReference type="NCBI Taxonomy" id="78350"/>
    <lineage>
        <taxon>Bacteria</taxon>
        <taxon>Bacillati</taxon>
        <taxon>Bacillota</taxon>
        <taxon>Clostridia</taxon>
        <taxon>Eubacteriales</taxon>
        <taxon>Desulfotomaculaceae</taxon>
        <taxon>Pelotomaculum</taxon>
    </lineage>
</organism>